<name>A0A4Q0YI69_9GAMM</name>
<keyword evidence="1" id="KW-0812">Transmembrane</keyword>
<keyword evidence="1" id="KW-0472">Membrane</keyword>
<feature type="transmembrane region" description="Helical" evidence="1">
    <location>
        <begin position="72"/>
        <end position="95"/>
    </location>
</feature>
<proteinExistence type="predicted"/>
<dbReference type="PANTHER" id="PTHR36435">
    <property type="entry name" value="SLR1288 PROTEIN"/>
    <property type="match status" value="1"/>
</dbReference>
<feature type="transmembrane region" description="Helical" evidence="1">
    <location>
        <begin position="189"/>
        <end position="209"/>
    </location>
</feature>
<feature type="transmembrane region" description="Helical" evidence="1">
    <location>
        <begin position="140"/>
        <end position="157"/>
    </location>
</feature>
<keyword evidence="4" id="KW-1185">Reference proteome</keyword>
<dbReference type="GO" id="GO:0080120">
    <property type="term" value="P:CAAX-box protein maturation"/>
    <property type="evidence" value="ECO:0007669"/>
    <property type="project" value="UniProtKB-ARBA"/>
</dbReference>
<keyword evidence="1" id="KW-1133">Transmembrane helix</keyword>
<keyword evidence="3" id="KW-0482">Metalloprotease</keyword>
<accession>A0A4Q0YI69</accession>
<dbReference type="InterPro" id="IPR052710">
    <property type="entry name" value="CAAX_protease"/>
</dbReference>
<evidence type="ECO:0000256" key="1">
    <source>
        <dbReference type="SAM" id="Phobius"/>
    </source>
</evidence>
<dbReference type="GO" id="GO:0008237">
    <property type="term" value="F:metallopeptidase activity"/>
    <property type="evidence" value="ECO:0007669"/>
    <property type="project" value="UniProtKB-KW"/>
</dbReference>
<protein>
    <submittedName>
        <fullName evidence="3">CPBP family intramembrane metalloprotease</fullName>
    </submittedName>
</protein>
<keyword evidence="3" id="KW-0645">Protease</keyword>
<feature type="transmembrane region" description="Helical" evidence="1">
    <location>
        <begin position="164"/>
        <end position="183"/>
    </location>
</feature>
<dbReference type="AlphaFoldDB" id="A0A4Q0YI69"/>
<dbReference type="InterPro" id="IPR003675">
    <property type="entry name" value="Rce1/LyrA-like_dom"/>
</dbReference>
<dbReference type="Proteomes" id="UP000290287">
    <property type="component" value="Unassembled WGS sequence"/>
</dbReference>
<feature type="domain" description="CAAX prenyl protease 2/Lysostaphin resistance protein A-like" evidence="2">
    <location>
        <begin position="107"/>
        <end position="200"/>
    </location>
</feature>
<comment type="caution">
    <text evidence="3">The sequence shown here is derived from an EMBL/GenBank/DDBJ whole genome shotgun (WGS) entry which is preliminary data.</text>
</comment>
<keyword evidence="3" id="KW-0378">Hydrolase</keyword>
<evidence type="ECO:0000259" key="2">
    <source>
        <dbReference type="Pfam" id="PF02517"/>
    </source>
</evidence>
<dbReference type="PANTHER" id="PTHR36435:SF1">
    <property type="entry name" value="CAAX AMINO TERMINAL PROTEASE FAMILY PROTEIN"/>
    <property type="match status" value="1"/>
</dbReference>
<feature type="transmembrane region" description="Helical" evidence="1">
    <location>
        <begin position="107"/>
        <end position="128"/>
    </location>
</feature>
<dbReference type="EMBL" id="PEIB01000050">
    <property type="protein sequence ID" value="RXJ70416.1"/>
    <property type="molecule type" value="Genomic_DNA"/>
</dbReference>
<evidence type="ECO:0000313" key="4">
    <source>
        <dbReference type="Proteomes" id="UP000290287"/>
    </source>
</evidence>
<feature type="transmembrane region" description="Helical" evidence="1">
    <location>
        <begin position="34"/>
        <end position="52"/>
    </location>
</feature>
<evidence type="ECO:0000313" key="3">
    <source>
        <dbReference type="EMBL" id="RXJ70416.1"/>
    </source>
</evidence>
<dbReference type="GO" id="GO:0004175">
    <property type="term" value="F:endopeptidase activity"/>
    <property type="evidence" value="ECO:0007669"/>
    <property type="project" value="UniProtKB-ARBA"/>
</dbReference>
<dbReference type="GO" id="GO:0006508">
    <property type="term" value="P:proteolysis"/>
    <property type="evidence" value="ECO:0007669"/>
    <property type="project" value="UniProtKB-KW"/>
</dbReference>
<organism evidence="3 4">
    <name type="scientific">Veronia nyctiphanis</name>
    <dbReference type="NCBI Taxonomy" id="1278244"/>
    <lineage>
        <taxon>Bacteria</taxon>
        <taxon>Pseudomonadati</taxon>
        <taxon>Pseudomonadota</taxon>
        <taxon>Gammaproteobacteria</taxon>
        <taxon>Vibrionales</taxon>
        <taxon>Vibrionaceae</taxon>
        <taxon>Veronia</taxon>
    </lineage>
</organism>
<reference evidence="3 4" key="1">
    <citation type="submission" date="2017-10" db="EMBL/GenBank/DDBJ databases">
        <title>Nyctiphanis sp. nov., isolated from the stomach of the euphausiid Nyctiphanes simplex (Hansen, 1911) in the Gulf of California.</title>
        <authorList>
            <person name="Gomez-Gil B."/>
            <person name="Aguilar-Mendez M."/>
            <person name="Lopez-Cortes A."/>
            <person name="Gomez-Gutierrez J."/>
            <person name="Roque A."/>
            <person name="Lang E."/>
            <person name="Gonzalez-Castillo A."/>
        </authorList>
    </citation>
    <scope>NUCLEOTIDE SEQUENCE [LARGE SCALE GENOMIC DNA]</scope>
    <source>
        <strain evidence="3 4">CAIM 600</strain>
    </source>
</reference>
<sequence length="224" mass="24582">MQSQEKNRSAIFSLCWQALGAQGGHMRSADNQTLKIISSIILVQGGILLYWFMTTPNFFGALGFTTLSNIGFYAWGGAALVVISYVWGAASISNVRQHMFKFNKLKYLALVGALISGIFEEILFRKMLMDYLQTEGFSDFLQIIISGLAFGIAHLVWGGKALSAAINATFYTFFLGSGLALIYIMSDRNLALCIIAHTIVTGLIEPGLIKSAVLNKLGYLKERT</sequence>
<dbReference type="Pfam" id="PF02517">
    <property type="entry name" value="Rce1-like"/>
    <property type="match status" value="1"/>
</dbReference>
<gene>
    <name evidence="3" type="ORF">CS022_23370</name>
</gene>